<dbReference type="AlphaFoldDB" id="A0A1H7Z030"/>
<evidence type="ECO:0000313" key="1">
    <source>
        <dbReference type="EMBL" id="SEM51531.1"/>
    </source>
</evidence>
<keyword evidence="2" id="KW-1185">Reference proteome</keyword>
<dbReference type="STRING" id="933059.SAMN04488103_101359"/>
<dbReference type="RefSeq" id="WP_091295903.1">
    <property type="nucleotide sequence ID" value="NZ_FOCE01000001.1"/>
</dbReference>
<proteinExistence type="predicted"/>
<evidence type="ECO:0000313" key="2">
    <source>
        <dbReference type="Proteomes" id="UP000198761"/>
    </source>
</evidence>
<sequence>MTAPRDEKQALLTEQFATTAALSALTGEYHRLLQRCAAAGFARQMLEQGDAEALAEAAETEAQARSIAEACHQRIEDMEQRLNALSREIAALR</sequence>
<dbReference type="Proteomes" id="UP000198761">
    <property type="component" value="Unassembled WGS sequence"/>
</dbReference>
<dbReference type="OrthoDB" id="7865743at2"/>
<dbReference type="EMBL" id="FOCE01000001">
    <property type="protein sequence ID" value="SEM51531.1"/>
    <property type="molecule type" value="Genomic_DNA"/>
</dbReference>
<accession>A0A1H7Z030</accession>
<organism evidence="1 2">
    <name type="scientific">Gemmobacter aquatilis</name>
    <dbReference type="NCBI Taxonomy" id="933059"/>
    <lineage>
        <taxon>Bacteria</taxon>
        <taxon>Pseudomonadati</taxon>
        <taxon>Pseudomonadota</taxon>
        <taxon>Alphaproteobacteria</taxon>
        <taxon>Rhodobacterales</taxon>
        <taxon>Paracoccaceae</taxon>
        <taxon>Gemmobacter</taxon>
    </lineage>
</organism>
<gene>
    <name evidence="1" type="ORF">SAMN04488103_101359</name>
</gene>
<reference evidence="1 2" key="1">
    <citation type="submission" date="2016-10" db="EMBL/GenBank/DDBJ databases">
        <authorList>
            <person name="de Groot N.N."/>
        </authorList>
    </citation>
    <scope>NUCLEOTIDE SEQUENCE [LARGE SCALE GENOMIC DNA]</scope>
    <source>
        <strain evidence="1 2">DSM 3857</strain>
    </source>
</reference>
<protein>
    <submittedName>
        <fullName evidence="1">Uncharacterized protein</fullName>
    </submittedName>
</protein>
<name>A0A1H7Z030_9RHOB</name>